<evidence type="ECO:0000256" key="2">
    <source>
        <dbReference type="ARBA" id="ARBA00023002"/>
    </source>
</evidence>
<reference evidence="6" key="1">
    <citation type="submission" date="2016-09" db="EMBL/GenBank/DDBJ databases">
        <title>A plasmid goes viral.</title>
        <authorList>
            <person name="Erdmann S."/>
            <person name="Tschitschko B."/>
            <person name="Cavicchioli R."/>
        </authorList>
    </citation>
    <scope>NUCLEOTIDE SEQUENCE</scope>
    <source>
        <strain evidence="6">HLS1</strain>
        <plasmid evidence="6">pR1SE2</plasmid>
    </source>
</reference>
<dbReference type="AlphaFoldDB" id="A0A220SX57"/>
<evidence type="ECO:0000256" key="3">
    <source>
        <dbReference type="ARBA" id="ARBA00023027"/>
    </source>
</evidence>
<geneLocation type="plasmid" evidence="6">
    <name>pR1SE2</name>
</geneLocation>
<dbReference type="Gene3D" id="3.40.50.720">
    <property type="entry name" value="NAD(P)-binding Rossmann-like Domain"/>
    <property type="match status" value="1"/>
</dbReference>
<comment type="similarity">
    <text evidence="1">Belongs to the NAD(P)-dependent epimerase/dehydratase family.</text>
</comment>
<name>A0A220SX57_9EURY</name>
<sequence>MHVAISGASGAVGRVVSREFEPDRRTLFTHSDQDNLDSRQLDATDRQEFIDALRNANAVADVDALIHLAWGPADSASWNDDHEANVRMTVNAFEAALAVGVSRVVVASSAHVVGMYNRDDPTNLESMVPNPTETVDTESPTRPDSFYGVAKAAVEGLASYYADRYDIEVVVIRIGWLMTADELRETQSDPADRHRFARAMWLSPRDCRGLFRAAVEASISRSPVIAHGLSRNEDRFLTLTETAQQLGYRPKDDAGEVIDP</sequence>
<evidence type="ECO:0000256" key="1">
    <source>
        <dbReference type="ARBA" id="ARBA00007637"/>
    </source>
</evidence>
<evidence type="ECO:0000256" key="4">
    <source>
        <dbReference type="SAM" id="MobiDB-lite"/>
    </source>
</evidence>
<feature type="domain" description="NAD-dependent epimerase/dehydratase" evidence="5">
    <location>
        <begin position="4"/>
        <end position="175"/>
    </location>
</feature>
<keyword evidence="6" id="KW-0614">Plasmid</keyword>
<evidence type="ECO:0000259" key="5">
    <source>
        <dbReference type="Pfam" id="PF01370"/>
    </source>
</evidence>
<dbReference type="SUPFAM" id="SSF51735">
    <property type="entry name" value="NAD(P)-binding Rossmann-fold domains"/>
    <property type="match status" value="1"/>
</dbReference>
<keyword evidence="2" id="KW-0560">Oxidoreductase</keyword>
<evidence type="ECO:0000313" key="6">
    <source>
        <dbReference type="EMBL" id="ASK38296.1"/>
    </source>
</evidence>
<dbReference type="GO" id="GO:0016491">
    <property type="term" value="F:oxidoreductase activity"/>
    <property type="evidence" value="ECO:0007669"/>
    <property type="project" value="UniProtKB-KW"/>
</dbReference>
<organism evidence="6">
    <name type="scientific">Halorubrum lacusprofundi</name>
    <dbReference type="NCBI Taxonomy" id="2247"/>
    <lineage>
        <taxon>Archaea</taxon>
        <taxon>Methanobacteriati</taxon>
        <taxon>Methanobacteriota</taxon>
        <taxon>Stenosarchaea group</taxon>
        <taxon>Halobacteria</taxon>
        <taxon>Halobacteriales</taxon>
        <taxon>Haloferacaceae</taxon>
        <taxon>Halorubrum</taxon>
    </lineage>
</organism>
<keyword evidence="3" id="KW-0520">NAD</keyword>
<accession>A0A220SX57</accession>
<dbReference type="InterPro" id="IPR036291">
    <property type="entry name" value="NAD(P)-bd_dom_sf"/>
</dbReference>
<feature type="region of interest" description="Disordered" evidence="4">
    <location>
        <begin position="123"/>
        <end position="142"/>
    </location>
</feature>
<dbReference type="InterPro" id="IPR001509">
    <property type="entry name" value="Epimerase_deHydtase"/>
</dbReference>
<dbReference type="PANTHER" id="PTHR43103:SF5">
    <property type="entry name" value="4-EPIMERASE, PUTATIVE (AFU_ORTHOLOGUE AFUA_7G00360)-RELATED"/>
    <property type="match status" value="1"/>
</dbReference>
<dbReference type="Pfam" id="PF01370">
    <property type="entry name" value="Epimerase"/>
    <property type="match status" value="1"/>
</dbReference>
<protein>
    <submittedName>
        <fullName evidence="6">GDP-L-fucose synthase</fullName>
    </submittedName>
</protein>
<dbReference type="PANTHER" id="PTHR43103">
    <property type="entry name" value="NUCLEOSIDE-DIPHOSPHATE-SUGAR EPIMERASE"/>
    <property type="match status" value="1"/>
</dbReference>
<dbReference type="RefSeq" id="WP_088901349.1">
    <property type="nucleotide sequence ID" value="NZ_JAXGGM010000023.1"/>
</dbReference>
<dbReference type="OrthoDB" id="199183at2157"/>
<proteinExistence type="inferred from homology"/>
<dbReference type="EMBL" id="KX906370">
    <property type="protein sequence ID" value="ASK38296.1"/>
    <property type="molecule type" value="Genomic_DNA"/>
</dbReference>